<dbReference type="PANTHER" id="PTHR35862:SF1">
    <property type="entry name" value="FELS-2 PROPHAGE PROTEIN"/>
    <property type="match status" value="1"/>
</dbReference>
<dbReference type="RefSeq" id="WP_012566338.1">
    <property type="nucleotide sequence ID" value="NC_011420.2"/>
</dbReference>
<dbReference type="EMBL" id="CP000613">
    <property type="protein sequence ID" value="ACI98549.1"/>
    <property type="molecule type" value="Genomic_DNA"/>
</dbReference>
<keyword evidence="5" id="KW-1185">Reference proteome</keyword>
<dbReference type="Pfam" id="PF04865">
    <property type="entry name" value="Baseplate_J"/>
    <property type="match status" value="1"/>
</dbReference>
<dbReference type="InterPro" id="IPR052726">
    <property type="entry name" value="Phage_Baseplate_Hub"/>
</dbReference>
<dbReference type="Proteomes" id="UP000001591">
    <property type="component" value="Chromosome"/>
</dbReference>
<feature type="domain" description="Baseplate J-like C-terminal" evidence="3">
    <location>
        <begin position="280"/>
        <end position="360"/>
    </location>
</feature>
<accession>B6IMH0</accession>
<dbReference type="InterPro" id="IPR014507">
    <property type="entry name" value="Baseplate_assembly_J_pred"/>
</dbReference>
<proteinExistence type="predicted"/>
<dbReference type="AlphaFoldDB" id="B6IMH0"/>
<feature type="domain" description="Baseplate protein J-like barrel" evidence="1">
    <location>
        <begin position="94"/>
        <end position="182"/>
    </location>
</feature>
<dbReference type="eggNOG" id="COG3948">
    <property type="taxonomic scope" value="Bacteria"/>
</dbReference>
<dbReference type="InterPro" id="IPR006949">
    <property type="entry name" value="Barrel_Baseplate_J-like"/>
</dbReference>
<evidence type="ECO:0000259" key="1">
    <source>
        <dbReference type="Pfam" id="PF04865"/>
    </source>
</evidence>
<gene>
    <name evidence="4" type="ordered locus">RC1_1133</name>
</gene>
<dbReference type="STRING" id="414684.RC1_1133"/>
<dbReference type="InterPro" id="IPR058531">
    <property type="entry name" value="Baseplate_J_M"/>
</dbReference>
<dbReference type="Pfam" id="PF26078">
    <property type="entry name" value="Baseplate_J_M"/>
    <property type="match status" value="1"/>
</dbReference>
<evidence type="ECO:0000259" key="2">
    <source>
        <dbReference type="Pfam" id="PF26078"/>
    </source>
</evidence>
<feature type="domain" description="Baseplate J-like central" evidence="2">
    <location>
        <begin position="204"/>
        <end position="273"/>
    </location>
</feature>
<reference evidence="4 5" key="1">
    <citation type="journal article" date="2010" name="BMC Genomics">
        <title>Metabolic flexibility revealed in the genome of the cyst-forming alpha-1 proteobacterium Rhodospirillum centenum.</title>
        <authorList>
            <person name="Lu Y.K."/>
            <person name="Marden J."/>
            <person name="Han M."/>
            <person name="Swingley W.D."/>
            <person name="Mastrian S.D."/>
            <person name="Chowdhury S.R."/>
            <person name="Hao J."/>
            <person name="Helmy T."/>
            <person name="Kim S."/>
            <person name="Kurdoglu A.A."/>
            <person name="Matthies H.J."/>
            <person name="Rollo D."/>
            <person name="Stothard P."/>
            <person name="Blankenship R.E."/>
            <person name="Bauer C.E."/>
            <person name="Touchman J.W."/>
        </authorList>
    </citation>
    <scope>NUCLEOTIDE SEQUENCE [LARGE SCALE GENOMIC DNA]</scope>
    <source>
        <strain evidence="5">ATCC 51521 / SW</strain>
    </source>
</reference>
<organism evidence="4 5">
    <name type="scientific">Rhodospirillum centenum (strain ATCC 51521 / SW)</name>
    <dbReference type="NCBI Taxonomy" id="414684"/>
    <lineage>
        <taxon>Bacteria</taxon>
        <taxon>Pseudomonadati</taxon>
        <taxon>Pseudomonadota</taxon>
        <taxon>Alphaproteobacteria</taxon>
        <taxon>Rhodospirillales</taxon>
        <taxon>Rhodospirillaceae</taxon>
        <taxon>Rhodospirillum</taxon>
    </lineage>
</organism>
<protein>
    <submittedName>
        <fullName evidence="4">Phage baseplate J-like protein, putative(W)</fullName>
    </submittedName>
</protein>
<dbReference type="InterPro" id="IPR058530">
    <property type="entry name" value="Baseplate_J-like_C"/>
</dbReference>
<dbReference type="PIRSF" id="PIRSF020481">
    <property type="entry name" value="BAP"/>
    <property type="match status" value="1"/>
</dbReference>
<evidence type="ECO:0000259" key="3">
    <source>
        <dbReference type="Pfam" id="PF26079"/>
    </source>
</evidence>
<dbReference type="HOGENOM" id="CLU_046415_1_1_5"/>
<dbReference type="Pfam" id="PF26079">
    <property type="entry name" value="Baseplate_J_C"/>
    <property type="match status" value="1"/>
</dbReference>
<evidence type="ECO:0000313" key="5">
    <source>
        <dbReference type="Proteomes" id="UP000001591"/>
    </source>
</evidence>
<evidence type="ECO:0000313" key="4">
    <source>
        <dbReference type="EMBL" id="ACI98549.1"/>
    </source>
</evidence>
<dbReference type="KEGG" id="rce:RC1_1133"/>
<dbReference type="PANTHER" id="PTHR35862">
    <property type="entry name" value="FELS-2 PROPHAGE PROTEIN"/>
    <property type="match status" value="1"/>
</dbReference>
<name>B6IMH0_RHOCS</name>
<sequence>MTGLPEPDFIARDPVAVTSELIAIYEAMTGRTLQPAQVERLIIDLIAYSETLVRIGIQEAAKQNLVAYSRGANLDHHGALLGVSRLPAKAAATTLEFTLSAAQAGDVAIPKGTRVKAKDGAVVFATSERLVIPAGTLAGSVPAAAGELGETGNGYLPGEVATLMDPIAGVAAAANTATTYGGAPVEDDERLRQRVQEAPERFSVAGPGGAYRWHAMTSHQSLVDAAVVSPTPGVVQVYPLGKDGIPAPEILDVVLAALNDDKVRPLTDLVQVLPPTEVAYTIDATLTLLRGADQVSVEAAARKAAEAYAAGRRGGLGRDLIHSQIIAALSVPGVYKVQVNAPAERVVDGYEWANCTSIALSFGGAVDG</sequence>